<name>A0A662D4P2_UNCAE</name>
<gene>
    <name evidence="2" type="ORF">DRZ78_02285</name>
</gene>
<dbReference type="Pfam" id="PF18643">
    <property type="entry name" value="RE_BsaWI"/>
    <property type="match status" value="1"/>
</dbReference>
<protein>
    <submittedName>
        <fullName evidence="2">DNA modification methylase</fullName>
    </submittedName>
</protein>
<comment type="caution">
    <text evidence="2">The sequence shown here is derived from an EMBL/GenBank/DDBJ whole genome shotgun (WGS) entry which is preliminary data.</text>
</comment>
<keyword evidence="2" id="KW-0808">Transferase</keyword>
<dbReference type="GO" id="GO:0032259">
    <property type="term" value="P:methylation"/>
    <property type="evidence" value="ECO:0007669"/>
    <property type="project" value="UniProtKB-KW"/>
</dbReference>
<evidence type="ECO:0000259" key="1">
    <source>
        <dbReference type="Pfam" id="PF18643"/>
    </source>
</evidence>
<reference evidence="2 3" key="1">
    <citation type="submission" date="2018-06" db="EMBL/GenBank/DDBJ databases">
        <title>Extensive metabolic versatility and redundancy in microbially diverse, dynamic hydrothermal sediments.</title>
        <authorList>
            <person name="Dombrowski N."/>
            <person name="Teske A."/>
            <person name="Baker B.J."/>
        </authorList>
    </citation>
    <scope>NUCLEOTIDE SEQUENCE [LARGE SCALE GENOMIC DNA]</scope>
    <source>
        <strain evidence="2">B7_G13</strain>
    </source>
</reference>
<dbReference type="AlphaFoldDB" id="A0A662D4P2"/>
<keyword evidence="2" id="KW-0489">Methyltransferase</keyword>
<accession>A0A662D4P2</accession>
<evidence type="ECO:0000313" key="3">
    <source>
        <dbReference type="Proteomes" id="UP000277457"/>
    </source>
</evidence>
<evidence type="ECO:0000313" key="2">
    <source>
        <dbReference type="EMBL" id="RLE07830.1"/>
    </source>
</evidence>
<feature type="domain" description="BsaWI restriction endonuclease type 2" evidence="1">
    <location>
        <begin position="105"/>
        <end position="209"/>
    </location>
</feature>
<dbReference type="GO" id="GO:0008168">
    <property type="term" value="F:methyltransferase activity"/>
    <property type="evidence" value="ECO:0007669"/>
    <property type="project" value="UniProtKB-KW"/>
</dbReference>
<dbReference type="InterPro" id="IPR041551">
    <property type="entry name" value="RE_BsaWI"/>
</dbReference>
<sequence length="241" mass="27817">MESQDLIKLYEEKKKQFGSEAYKHISKLLKEAKEIHKKDFLKSKTAKRAIAEGRQPDHEQSWRAFKGKGLEKLAVHIIKDEVEKLGLKVVEGNTLERTNSKNLPEELSKVKRNLLIDYGEFGAHLPDVDIIIYEPETCTIIAVISSKVTLRERIAQTGYWKIKLSQDEATKHIKVFFITPDEDKTLSIRTPAKKGRAIVEIDTDGSYIMSEEEIEESDKVKKFDKFLVDLKKLIYAKRNKK</sequence>
<proteinExistence type="predicted"/>
<dbReference type="Proteomes" id="UP000277457">
    <property type="component" value="Unassembled WGS sequence"/>
</dbReference>
<organism evidence="2 3">
    <name type="scientific">Aerophobetes bacterium</name>
    <dbReference type="NCBI Taxonomy" id="2030807"/>
    <lineage>
        <taxon>Bacteria</taxon>
        <taxon>Candidatus Aerophobota</taxon>
    </lineage>
</organism>
<dbReference type="EMBL" id="QMPY01000064">
    <property type="protein sequence ID" value="RLE07830.1"/>
    <property type="molecule type" value="Genomic_DNA"/>
</dbReference>